<sequence>MITKIYYSIHNAGDGSVYLKLMESEKLAELDQEFHNNDNGWAEDCSGWITIESEKSICIKDEVETVLDQIKYLEEDLEEDYHNEDDRIDMNRKLTAFRALLKT</sequence>
<dbReference type="AlphaFoldDB" id="A0A0F9ELD8"/>
<protein>
    <submittedName>
        <fullName evidence="1">Uncharacterized protein</fullName>
    </submittedName>
</protein>
<accession>A0A0F9ELD8</accession>
<reference evidence="1" key="1">
    <citation type="journal article" date="2015" name="Nature">
        <title>Complex archaea that bridge the gap between prokaryotes and eukaryotes.</title>
        <authorList>
            <person name="Spang A."/>
            <person name="Saw J.H."/>
            <person name="Jorgensen S.L."/>
            <person name="Zaremba-Niedzwiedzka K."/>
            <person name="Martijn J."/>
            <person name="Lind A.E."/>
            <person name="van Eijk R."/>
            <person name="Schleper C."/>
            <person name="Guy L."/>
            <person name="Ettema T.J."/>
        </authorList>
    </citation>
    <scope>NUCLEOTIDE SEQUENCE</scope>
</reference>
<evidence type="ECO:0000313" key="1">
    <source>
        <dbReference type="EMBL" id="KKL74829.1"/>
    </source>
</evidence>
<comment type="caution">
    <text evidence="1">The sequence shown here is derived from an EMBL/GenBank/DDBJ whole genome shotgun (WGS) entry which is preliminary data.</text>
</comment>
<proteinExistence type="predicted"/>
<dbReference type="EMBL" id="LAZR01024531">
    <property type="protein sequence ID" value="KKL74829.1"/>
    <property type="molecule type" value="Genomic_DNA"/>
</dbReference>
<organism evidence="1">
    <name type="scientific">marine sediment metagenome</name>
    <dbReference type="NCBI Taxonomy" id="412755"/>
    <lineage>
        <taxon>unclassified sequences</taxon>
        <taxon>metagenomes</taxon>
        <taxon>ecological metagenomes</taxon>
    </lineage>
</organism>
<gene>
    <name evidence="1" type="ORF">LCGC14_2060940</name>
</gene>
<name>A0A0F9ELD8_9ZZZZ</name>